<dbReference type="OMA" id="FFIVEPW"/>
<dbReference type="PANTHER" id="PTHR23024:SF535">
    <property type="entry name" value="OS07G0162900 PROTEIN"/>
    <property type="match status" value="1"/>
</dbReference>
<keyword evidence="3" id="KW-1185">Reference proteome</keyword>
<dbReference type="InterPro" id="IPR050466">
    <property type="entry name" value="Carboxylest/Gibb_receptor"/>
</dbReference>
<dbReference type="InterPro" id="IPR029058">
    <property type="entry name" value="AB_hydrolase_fold"/>
</dbReference>
<dbReference type="Gene3D" id="3.40.50.1820">
    <property type="entry name" value="alpha/beta hydrolase"/>
    <property type="match status" value="2"/>
</dbReference>
<dbReference type="PANTHER" id="PTHR23024">
    <property type="entry name" value="ARYLACETAMIDE DEACETYLASE"/>
    <property type="match status" value="1"/>
</dbReference>
<protein>
    <recommendedName>
        <fullName evidence="1">Alpha/beta hydrolase fold-3 domain-containing protein</fullName>
    </recommendedName>
</protein>
<dbReference type="Proteomes" id="UP000017836">
    <property type="component" value="Unassembled WGS sequence"/>
</dbReference>
<dbReference type="eggNOG" id="KOG1515">
    <property type="taxonomic scope" value="Eukaryota"/>
</dbReference>
<dbReference type="STRING" id="13333.W1NE36"/>
<dbReference type="SUPFAM" id="SSF53474">
    <property type="entry name" value="alpha/beta-Hydrolases"/>
    <property type="match status" value="1"/>
</dbReference>
<evidence type="ECO:0000313" key="3">
    <source>
        <dbReference type="Proteomes" id="UP000017836"/>
    </source>
</evidence>
<dbReference type="AlphaFoldDB" id="W1NE36"/>
<proteinExistence type="predicted"/>
<dbReference type="HOGENOM" id="CLU_012494_22_1_1"/>
<accession>W1NE36</accession>
<feature type="domain" description="Alpha/beta hydrolase fold-3" evidence="1">
    <location>
        <begin position="77"/>
        <end position="141"/>
    </location>
</feature>
<feature type="domain" description="Alpha/beta hydrolase fold-3" evidence="1">
    <location>
        <begin position="155"/>
        <end position="270"/>
    </location>
</feature>
<sequence>MSSQAPYEIENCRGLLRVFSDGSTIRISQPEGFQIPIDEDGSVSWKDLQFDLTLDLNLRLYKPLSSSSRENNKLPILFYFHGGGFCIGSRTWPVFHNTCLRLSRDLQAIVVSPDYRLAPENRLPAAISDAFSAVWWLASAAACEPFLSEIADFERGVLTIKGFVLLNPAFAGVERTQSEITSDDDFLNLELCDRYWRLSLPEGADRDHPLVNVFGPGAAEIGSVEWRPMLLVVAGRDPLKDREMEYGRRLKEMGKRVEVVVFEGKKHAFFTMEPECEASKEVMVSIREFMEANV</sequence>
<dbReference type="Pfam" id="PF07859">
    <property type="entry name" value="Abhydrolase_3"/>
    <property type="match status" value="2"/>
</dbReference>
<organism evidence="2 3">
    <name type="scientific">Amborella trichopoda</name>
    <dbReference type="NCBI Taxonomy" id="13333"/>
    <lineage>
        <taxon>Eukaryota</taxon>
        <taxon>Viridiplantae</taxon>
        <taxon>Streptophyta</taxon>
        <taxon>Embryophyta</taxon>
        <taxon>Tracheophyta</taxon>
        <taxon>Spermatophyta</taxon>
        <taxon>Magnoliopsida</taxon>
        <taxon>Amborellales</taxon>
        <taxon>Amborellaceae</taxon>
        <taxon>Amborella</taxon>
    </lineage>
</organism>
<gene>
    <name evidence="2" type="ORF">AMTR_s00004p00146770</name>
</gene>
<dbReference type="InterPro" id="IPR013094">
    <property type="entry name" value="AB_hydrolase_3"/>
</dbReference>
<reference evidence="3" key="1">
    <citation type="journal article" date="2013" name="Science">
        <title>The Amborella genome and the evolution of flowering plants.</title>
        <authorList>
            <consortium name="Amborella Genome Project"/>
        </authorList>
    </citation>
    <scope>NUCLEOTIDE SEQUENCE [LARGE SCALE GENOMIC DNA]</scope>
</reference>
<dbReference type="Gramene" id="ERM93629">
    <property type="protein sequence ID" value="ERM93629"/>
    <property type="gene ID" value="AMTR_s00004p00146770"/>
</dbReference>
<name>W1NE36_AMBTC</name>
<evidence type="ECO:0000259" key="1">
    <source>
        <dbReference type="Pfam" id="PF07859"/>
    </source>
</evidence>
<dbReference type="GO" id="GO:0016787">
    <property type="term" value="F:hydrolase activity"/>
    <property type="evidence" value="ECO:0007669"/>
    <property type="project" value="InterPro"/>
</dbReference>
<dbReference type="EMBL" id="KI397628">
    <property type="protein sequence ID" value="ERM93629.1"/>
    <property type="molecule type" value="Genomic_DNA"/>
</dbReference>
<evidence type="ECO:0000313" key="2">
    <source>
        <dbReference type="EMBL" id="ERM93629.1"/>
    </source>
</evidence>